<evidence type="ECO:0000256" key="1">
    <source>
        <dbReference type="SAM" id="MobiDB-lite"/>
    </source>
</evidence>
<feature type="compositionally biased region" description="Low complexity" evidence="1">
    <location>
        <begin position="45"/>
        <end position="63"/>
    </location>
</feature>
<protein>
    <submittedName>
        <fullName evidence="2">Uncharacterized protein</fullName>
    </submittedName>
</protein>
<feature type="region of interest" description="Disordered" evidence="1">
    <location>
        <begin position="27"/>
        <end position="63"/>
    </location>
</feature>
<keyword evidence="3" id="KW-1185">Reference proteome</keyword>
<gene>
    <name evidence="2" type="ORF">HanXRQr2_Chr13g0584891</name>
</gene>
<reference evidence="2" key="2">
    <citation type="submission" date="2020-06" db="EMBL/GenBank/DDBJ databases">
        <title>Helianthus annuus Genome sequencing and assembly Release 2.</title>
        <authorList>
            <person name="Gouzy J."/>
            <person name="Langlade N."/>
            <person name="Munos S."/>
        </authorList>
    </citation>
    <scope>NUCLEOTIDE SEQUENCE</scope>
    <source>
        <tissue evidence="2">Leaves</tissue>
    </source>
</reference>
<evidence type="ECO:0000313" key="2">
    <source>
        <dbReference type="EMBL" id="KAF5773100.1"/>
    </source>
</evidence>
<sequence length="63" mass="7277">MYFVCVYIVSINMYQIIHILSHSHTYHSNKQTRLERDQDAKTRARPPTATTSPPSTTTTSPPW</sequence>
<proteinExistence type="predicted"/>
<reference evidence="2" key="1">
    <citation type="journal article" date="2017" name="Nature">
        <title>The sunflower genome provides insights into oil metabolism, flowering and Asterid evolution.</title>
        <authorList>
            <person name="Badouin H."/>
            <person name="Gouzy J."/>
            <person name="Grassa C.J."/>
            <person name="Murat F."/>
            <person name="Staton S.E."/>
            <person name="Cottret L."/>
            <person name="Lelandais-Briere C."/>
            <person name="Owens G.L."/>
            <person name="Carrere S."/>
            <person name="Mayjonade B."/>
            <person name="Legrand L."/>
            <person name="Gill N."/>
            <person name="Kane N.C."/>
            <person name="Bowers J.E."/>
            <person name="Hubner S."/>
            <person name="Bellec A."/>
            <person name="Berard A."/>
            <person name="Berges H."/>
            <person name="Blanchet N."/>
            <person name="Boniface M.C."/>
            <person name="Brunel D."/>
            <person name="Catrice O."/>
            <person name="Chaidir N."/>
            <person name="Claudel C."/>
            <person name="Donnadieu C."/>
            <person name="Faraut T."/>
            <person name="Fievet G."/>
            <person name="Helmstetter N."/>
            <person name="King M."/>
            <person name="Knapp S.J."/>
            <person name="Lai Z."/>
            <person name="Le Paslier M.C."/>
            <person name="Lippi Y."/>
            <person name="Lorenzon L."/>
            <person name="Mandel J.R."/>
            <person name="Marage G."/>
            <person name="Marchand G."/>
            <person name="Marquand E."/>
            <person name="Bret-Mestries E."/>
            <person name="Morien E."/>
            <person name="Nambeesan S."/>
            <person name="Nguyen T."/>
            <person name="Pegot-Espagnet P."/>
            <person name="Pouilly N."/>
            <person name="Raftis F."/>
            <person name="Sallet E."/>
            <person name="Schiex T."/>
            <person name="Thomas J."/>
            <person name="Vandecasteele C."/>
            <person name="Vares D."/>
            <person name="Vear F."/>
            <person name="Vautrin S."/>
            <person name="Crespi M."/>
            <person name="Mangin B."/>
            <person name="Burke J.M."/>
            <person name="Salse J."/>
            <person name="Munos S."/>
            <person name="Vincourt P."/>
            <person name="Rieseberg L.H."/>
            <person name="Langlade N.B."/>
        </authorList>
    </citation>
    <scope>NUCLEOTIDE SEQUENCE</scope>
    <source>
        <tissue evidence="2">Leaves</tissue>
    </source>
</reference>
<dbReference type="EMBL" id="MNCJ02000328">
    <property type="protein sequence ID" value="KAF5773100.1"/>
    <property type="molecule type" value="Genomic_DNA"/>
</dbReference>
<dbReference type="Proteomes" id="UP000215914">
    <property type="component" value="Unassembled WGS sequence"/>
</dbReference>
<accession>A0A9K3EG57</accession>
<dbReference type="AlphaFoldDB" id="A0A9K3EG57"/>
<name>A0A9K3EG57_HELAN</name>
<feature type="compositionally biased region" description="Basic and acidic residues" evidence="1">
    <location>
        <begin position="32"/>
        <end position="42"/>
    </location>
</feature>
<comment type="caution">
    <text evidence="2">The sequence shown here is derived from an EMBL/GenBank/DDBJ whole genome shotgun (WGS) entry which is preliminary data.</text>
</comment>
<dbReference type="Gramene" id="mRNA:HanXRQr2_Chr13g0584891">
    <property type="protein sequence ID" value="CDS:HanXRQr2_Chr13g0584891.1"/>
    <property type="gene ID" value="HanXRQr2_Chr13g0584891"/>
</dbReference>
<organism evidence="2 3">
    <name type="scientific">Helianthus annuus</name>
    <name type="common">Common sunflower</name>
    <dbReference type="NCBI Taxonomy" id="4232"/>
    <lineage>
        <taxon>Eukaryota</taxon>
        <taxon>Viridiplantae</taxon>
        <taxon>Streptophyta</taxon>
        <taxon>Embryophyta</taxon>
        <taxon>Tracheophyta</taxon>
        <taxon>Spermatophyta</taxon>
        <taxon>Magnoliopsida</taxon>
        <taxon>eudicotyledons</taxon>
        <taxon>Gunneridae</taxon>
        <taxon>Pentapetalae</taxon>
        <taxon>asterids</taxon>
        <taxon>campanulids</taxon>
        <taxon>Asterales</taxon>
        <taxon>Asteraceae</taxon>
        <taxon>Asteroideae</taxon>
        <taxon>Heliantheae alliance</taxon>
        <taxon>Heliantheae</taxon>
        <taxon>Helianthus</taxon>
    </lineage>
</organism>
<evidence type="ECO:0000313" key="3">
    <source>
        <dbReference type="Proteomes" id="UP000215914"/>
    </source>
</evidence>